<evidence type="ECO:0000256" key="1">
    <source>
        <dbReference type="ARBA" id="ARBA00008769"/>
    </source>
</evidence>
<dbReference type="EMBL" id="PVWO01000274">
    <property type="protein sequence ID" value="PSB54251.1"/>
    <property type="molecule type" value="Genomic_DNA"/>
</dbReference>
<dbReference type="GO" id="GO:0015288">
    <property type="term" value="F:porin activity"/>
    <property type="evidence" value="ECO:0007669"/>
    <property type="project" value="InterPro"/>
</dbReference>
<evidence type="ECO:0000313" key="5">
    <source>
        <dbReference type="Proteomes" id="UP000238937"/>
    </source>
</evidence>
<dbReference type="NCBIfam" id="NF033921">
    <property type="entry name" value="por_somb"/>
    <property type="match status" value="1"/>
</dbReference>
<accession>A0A2T1GAG4</accession>
<dbReference type="InterPro" id="IPR038673">
    <property type="entry name" value="OprB_sf"/>
</dbReference>
<dbReference type="InterPro" id="IPR051465">
    <property type="entry name" value="Cell_Envelope_Struct_Comp"/>
</dbReference>
<dbReference type="Pfam" id="PF04966">
    <property type="entry name" value="OprB"/>
    <property type="match status" value="1"/>
</dbReference>
<feature type="non-terminal residue" evidence="4">
    <location>
        <position position="1"/>
    </location>
</feature>
<dbReference type="RefSeq" id="WP_106308216.1">
    <property type="nucleotide sequence ID" value="NZ_PVWO01000274.1"/>
</dbReference>
<comment type="caution">
    <text evidence="4">The sequence shown here is derived from an EMBL/GenBank/DDBJ whole genome shotgun (WGS) entry which is preliminary data.</text>
</comment>
<dbReference type="InterPro" id="IPR007049">
    <property type="entry name" value="Carb-sel_porin_OprB"/>
</dbReference>
<organism evidence="4 5">
    <name type="scientific">Chamaesiphon polymorphus CCALA 037</name>
    <dbReference type="NCBI Taxonomy" id="2107692"/>
    <lineage>
        <taxon>Bacteria</taxon>
        <taxon>Bacillati</taxon>
        <taxon>Cyanobacteriota</taxon>
        <taxon>Cyanophyceae</taxon>
        <taxon>Gomontiellales</taxon>
        <taxon>Chamaesiphonaceae</taxon>
        <taxon>Chamaesiphon</taxon>
    </lineage>
</organism>
<dbReference type="GO" id="GO:0016020">
    <property type="term" value="C:membrane"/>
    <property type="evidence" value="ECO:0007669"/>
    <property type="project" value="InterPro"/>
</dbReference>
<evidence type="ECO:0008006" key="6">
    <source>
        <dbReference type="Google" id="ProtNLM"/>
    </source>
</evidence>
<gene>
    <name evidence="4" type="ORF">C7B77_18750</name>
</gene>
<dbReference type="Gene3D" id="2.40.160.180">
    <property type="entry name" value="Carbohydrate-selective porin OprB"/>
    <property type="match status" value="1"/>
</dbReference>
<dbReference type="PANTHER" id="PTHR43308">
    <property type="entry name" value="OUTER MEMBRANE PROTEIN ALPHA-RELATED"/>
    <property type="match status" value="1"/>
</dbReference>
<sequence length="407" mass="42516">PVTPPPAPSEPSVTREEVEALRRSNQELREKLIEVDGKAAETTKKVEQLDKQQFSINTKLSGQVIFSLTGTVAGDYSRNTALGQRTRLDLKTEIGGGTLTTRLQSIGLGLANNNPTAGTTAVSTLDGRIAATDPDGTTNSSVGMDAIKYEFALSPQTQVVVSANVGVADDFADTVNPFFDIGDGGGGAITSFASRPSIYYGLEGVGGGIRHKLSDSMEVSLGYLAGDGNNPAVGNGLFGGSYGFLAQVTLKPSENSKIGLTYTRTKNSDFTTGSTNANQGGDSNNFGVQGSFSLSPQFVLGGWAGYTQNQLAGVDRQIWNWAITAAAPNFGGEGNIAGLLVGQSPRVTFASDGTADTKAGLHIEGFYQVKLSENLSITPGIIYLTAPNHDVNSQPAVIGALRTTFTF</sequence>
<comment type="similarity">
    <text evidence="1 2">Belongs to the OprB family.</text>
</comment>
<reference evidence="4 5" key="1">
    <citation type="submission" date="2018-03" db="EMBL/GenBank/DDBJ databases">
        <title>The ancient ancestry and fast evolution of plastids.</title>
        <authorList>
            <person name="Moore K.R."/>
            <person name="Magnabosco C."/>
            <person name="Momper L."/>
            <person name="Gold D.A."/>
            <person name="Bosak T."/>
            <person name="Fournier G.P."/>
        </authorList>
    </citation>
    <scope>NUCLEOTIDE SEQUENCE [LARGE SCALE GENOMIC DNA]</scope>
    <source>
        <strain evidence="4 5">CCALA 037</strain>
    </source>
</reference>
<dbReference type="AlphaFoldDB" id="A0A2T1GAG4"/>
<feature type="region of interest" description="Disordered" evidence="3">
    <location>
        <begin position="1"/>
        <end position="21"/>
    </location>
</feature>
<evidence type="ECO:0000256" key="2">
    <source>
        <dbReference type="RuleBase" id="RU363072"/>
    </source>
</evidence>
<dbReference type="PANTHER" id="PTHR43308:SF1">
    <property type="entry name" value="OUTER MEMBRANE PROTEIN ALPHA"/>
    <property type="match status" value="1"/>
</dbReference>
<evidence type="ECO:0000256" key="3">
    <source>
        <dbReference type="SAM" id="MobiDB-lite"/>
    </source>
</evidence>
<dbReference type="GO" id="GO:0008643">
    <property type="term" value="P:carbohydrate transport"/>
    <property type="evidence" value="ECO:0007669"/>
    <property type="project" value="InterPro"/>
</dbReference>
<keyword evidence="5" id="KW-1185">Reference proteome</keyword>
<dbReference type="InterPro" id="IPR047684">
    <property type="entry name" value="Por_som-like"/>
</dbReference>
<name>A0A2T1GAG4_9CYAN</name>
<evidence type="ECO:0000313" key="4">
    <source>
        <dbReference type="EMBL" id="PSB54251.1"/>
    </source>
</evidence>
<dbReference type="Proteomes" id="UP000238937">
    <property type="component" value="Unassembled WGS sequence"/>
</dbReference>
<dbReference type="OrthoDB" id="541604at2"/>
<protein>
    <recommendedName>
        <fullName evidence="6">Porin</fullName>
    </recommendedName>
</protein>
<proteinExistence type="inferred from homology"/>